<dbReference type="EMBL" id="JAHIBW010000029">
    <property type="protein sequence ID" value="KAG7295906.1"/>
    <property type="molecule type" value="Genomic_DNA"/>
</dbReference>
<organism evidence="2 3">
    <name type="scientific">Plutella xylostella</name>
    <name type="common">Diamondback moth</name>
    <name type="synonym">Plutella maculipennis</name>
    <dbReference type="NCBI Taxonomy" id="51655"/>
    <lineage>
        <taxon>Eukaryota</taxon>
        <taxon>Metazoa</taxon>
        <taxon>Ecdysozoa</taxon>
        <taxon>Arthropoda</taxon>
        <taxon>Hexapoda</taxon>
        <taxon>Insecta</taxon>
        <taxon>Pterygota</taxon>
        <taxon>Neoptera</taxon>
        <taxon>Endopterygota</taxon>
        <taxon>Lepidoptera</taxon>
        <taxon>Glossata</taxon>
        <taxon>Ditrysia</taxon>
        <taxon>Yponomeutoidea</taxon>
        <taxon>Plutellidae</taxon>
        <taxon>Plutella</taxon>
    </lineage>
</organism>
<evidence type="ECO:0000313" key="2">
    <source>
        <dbReference type="EMBL" id="KAG7295906.1"/>
    </source>
</evidence>
<evidence type="ECO:0000313" key="3">
    <source>
        <dbReference type="Proteomes" id="UP000823941"/>
    </source>
</evidence>
<gene>
    <name evidence="2" type="ORF">JYU34_020995</name>
</gene>
<proteinExistence type="predicted"/>
<feature type="region of interest" description="Disordered" evidence="1">
    <location>
        <begin position="140"/>
        <end position="178"/>
    </location>
</feature>
<feature type="compositionally biased region" description="Polar residues" evidence="1">
    <location>
        <begin position="140"/>
        <end position="159"/>
    </location>
</feature>
<reference evidence="2 3" key="1">
    <citation type="submission" date="2021-06" db="EMBL/GenBank/DDBJ databases">
        <title>A haploid diamondback moth (Plutella xylostella L.) genome assembly resolves 31 chromosomes and identifies a diamide resistance mutation.</title>
        <authorList>
            <person name="Ward C.M."/>
            <person name="Perry K.D."/>
            <person name="Baker G."/>
            <person name="Powis K."/>
            <person name="Heckel D.G."/>
            <person name="Baxter S.W."/>
        </authorList>
    </citation>
    <scope>NUCLEOTIDE SEQUENCE [LARGE SCALE GENOMIC DNA]</scope>
    <source>
        <strain evidence="2 3">LV</strain>
        <tissue evidence="2">Single pupa</tissue>
    </source>
</reference>
<evidence type="ECO:0000256" key="1">
    <source>
        <dbReference type="SAM" id="MobiDB-lite"/>
    </source>
</evidence>
<feature type="region of interest" description="Disordered" evidence="1">
    <location>
        <begin position="226"/>
        <end position="245"/>
    </location>
</feature>
<keyword evidence="3" id="KW-1185">Reference proteome</keyword>
<sequence>MFLNFIFIFTICFGTIPYGIMGQFTLPQQEPPDTDILKQSYTELLHNLVKLNNERMGIAKPLNDIESYDPYPQGLSSQIHVESFNDDDDLRYPSIYLLESPRYIKREREELDTIPKKIPMRAARNTIPATSAIAEIPPASSTHSSFQLNPPKTYANTYKFNRKSHPSKSKLSTSAEQGSHPIVSMLRMGCNRKAARVCTQACKAAAAATFKGSLKRRVRKECRVQCRKEYQHKEKESTNGESKKE</sequence>
<name>A0ABQ7PSF3_PLUXY</name>
<dbReference type="Proteomes" id="UP000823941">
    <property type="component" value="Chromosome 29"/>
</dbReference>
<accession>A0ABQ7PSF3</accession>
<protein>
    <submittedName>
        <fullName evidence="2">Uncharacterized protein</fullName>
    </submittedName>
</protein>
<comment type="caution">
    <text evidence="2">The sequence shown here is derived from an EMBL/GenBank/DDBJ whole genome shotgun (WGS) entry which is preliminary data.</text>
</comment>